<reference evidence="3" key="1">
    <citation type="submission" date="2022-07" db="EMBL/GenBank/DDBJ databases">
        <title>High-quality bacteriophage genomes in the Japanese 4D cohort.</title>
        <authorList>
            <person name="Nishijima S."/>
        </authorList>
    </citation>
    <scope>NUCLEOTIDE SEQUENCE [LARGE SCALE GENOMIC DNA]</scope>
</reference>
<feature type="transmembrane region" description="Helical" evidence="1">
    <location>
        <begin position="7"/>
        <end position="28"/>
    </location>
</feature>
<keyword evidence="1" id="KW-0812">Transmembrane</keyword>
<name>A0ABY5TRS8_9VIRU</name>
<evidence type="ECO:0000313" key="3">
    <source>
        <dbReference type="Proteomes" id="UP001160027"/>
    </source>
</evidence>
<dbReference type="Proteomes" id="UP001160027">
    <property type="component" value="Segment"/>
</dbReference>
<evidence type="ECO:0000256" key="1">
    <source>
        <dbReference type="SAM" id="Phobius"/>
    </source>
</evidence>
<keyword evidence="3" id="KW-1185">Reference proteome</keyword>
<feature type="transmembrane region" description="Helical" evidence="1">
    <location>
        <begin position="98"/>
        <end position="116"/>
    </location>
</feature>
<proteinExistence type="predicted"/>
<keyword evidence="1" id="KW-0472">Membrane</keyword>
<organism evidence="2 3">
    <name type="scientific">Bacteriophage sp</name>
    <dbReference type="NCBI Taxonomy" id="38018"/>
    <lineage>
        <taxon>Viruses</taxon>
    </lineage>
</organism>
<protein>
    <recommendedName>
        <fullName evidence="4">DUF1360 domain-containing protein</fullName>
    </recommendedName>
</protein>
<keyword evidence="1" id="KW-1133">Transmembrane helix</keyword>
<sequence>MKNDGNWWTAVLSAGITAGYATTVVQLSPGPGYMFSMLRRKLTVKTENLPSSLPTWAKDYVDSLGELAYCGWCLSPWMSLPVWAMAAKINRVRFGVKWVAGWIVAAGMAAFLRHSAETAVA</sequence>
<evidence type="ECO:0008006" key="4">
    <source>
        <dbReference type="Google" id="ProtNLM"/>
    </source>
</evidence>
<evidence type="ECO:0000313" key="2">
    <source>
        <dbReference type="EMBL" id="UVX36383.1"/>
    </source>
</evidence>
<feature type="transmembrane region" description="Helical" evidence="1">
    <location>
        <begin position="66"/>
        <end position="86"/>
    </location>
</feature>
<accession>A0ABY5TRS8</accession>
<dbReference type="EMBL" id="OP072523">
    <property type="protein sequence ID" value="UVX36383.1"/>
    <property type="molecule type" value="Genomic_DNA"/>
</dbReference>